<reference evidence="1 2" key="1">
    <citation type="submission" date="2017-06" db="EMBL/GenBank/DDBJ databases">
        <title>Genome sequencing of cyanobaciteial culture collection at National Institute for Environmental Studies (NIES).</title>
        <authorList>
            <person name="Hirose Y."/>
            <person name="Shimura Y."/>
            <person name="Fujisawa T."/>
            <person name="Nakamura Y."/>
            <person name="Kawachi M."/>
        </authorList>
    </citation>
    <scope>NUCLEOTIDE SEQUENCE [LARGE SCALE GENOMIC DNA]</scope>
    <source>
        <strain evidence="1 2">NIES-806</strain>
    </source>
</reference>
<name>A0A1Z4V209_9CYAN</name>
<sequence length="161" mass="17513">MIIVSDTTPLSELAKIGKLDLLQAVFGRVIIPQQVYEELTTGNHPAVLAVKLVSWLEVRSINNHELIKNLQLETDLDLGECSAIILAEELKADQLLIDEKAGRKVAIGRGLPIVGLVGVIILAKEQGLIDSVKNILDDLIIKGTRISPKIYNYALITAGEV</sequence>
<evidence type="ECO:0000313" key="1">
    <source>
        <dbReference type="EMBL" id="BAZ85546.1"/>
    </source>
</evidence>
<dbReference type="PANTHER" id="PTHR39550:SF1">
    <property type="entry name" value="SLL0658 PROTEIN"/>
    <property type="match status" value="1"/>
</dbReference>
<organism evidence="1 2">
    <name type="scientific">Dolichospermum compactum NIES-806</name>
    <dbReference type="NCBI Taxonomy" id="1973481"/>
    <lineage>
        <taxon>Bacteria</taxon>
        <taxon>Bacillati</taxon>
        <taxon>Cyanobacteriota</taxon>
        <taxon>Cyanophyceae</taxon>
        <taxon>Nostocales</taxon>
        <taxon>Aphanizomenonaceae</taxon>
        <taxon>Dolichospermum</taxon>
        <taxon>Dolichospermum compactum</taxon>
    </lineage>
</organism>
<dbReference type="AlphaFoldDB" id="A0A1Z4V209"/>
<accession>A0A1Z4V209</accession>
<dbReference type="PANTHER" id="PTHR39550">
    <property type="entry name" value="SLL0658 PROTEIN"/>
    <property type="match status" value="1"/>
</dbReference>
<dbReference type="OrthoDB" id="9796404at2"/>
<proteinExistence type="predicted"/>
<evidence type="ECO:0008006" key="3">
    <source>
        <dbReference type="Google" id="ProtNLM"/>
    </source>
</evidence>
<dbReference type="KEGG" id="dcm:NIES806_17490"/>
<gene>
    <name evidence="1" type="ORF">NIES806_17490</name>
</gene>
<dbReference type="Proteomes" id="UP000218702">
    <property type="component" value="Chromosome"/>
</dbReference>
<dbReference type="InterPro" id="IPR021799">
    <property type="entry name" value="PIN-like_prokaryotic"/>
</dbReference>
<dbReference type="Pfam" id="PF11848">
    <property type="entry name" value="DUF3368"/>
    <property type="match status" value="1"/>
</dbReference>
<dbReference type="EMBL" id="AP018316">
    <property type="protein sequence ID" value="BAZ85546.1"/>
    <property type="molecule type" value="Genomic_DNA"/>
</dbReference>
<protein>
    <recommendedName>
        <fullName evidence="3">Nucleic acid-binding protein</fullName>
    </recommendedName>
</protein>
<keyword evidence="2" id="KW-1185">Reference proteome</keyword>
<dbReference type="RefSeq" id="WP_096666368.1">
    <property type="nucleotide sequence ID" value="NZ_AP018316.1"/>
</dbReference>
<evidence type="ECO:0000313" key="2">
    <source>
        <dbReference type="Proteomes" id="UP000218702"/>
    </source>
</evidence>